<dbReference type="Pfam" id="PF13538">
    <property type="entry name" value="UvrD_C_2"/>
    <property type="match status" value="1"/>
</dbReference>
<dbReference type="GO" id="GO:0006310">
    <property type="term" value="P:DNA recombination"/>
    <property type="evidence" value="ECO:0007669"/>
    <property type="project" value="TreeGrafter"/>
</dbReference>
<name>A0AA43QZE1_MYCAR</name>
<feature type="domain" description="AAA+ ATPase" evidence="3">
    <location>
        <begin position="363"/>
        <end position="513"/>
    </location>
</feature>
<dbReference type="Gene3D" id="3.40.50.300">
    <property type="entry name" value="P-loop containing nucleotide triphosphate hydrolases"/>
    <property type="match status" value="2"/>
</dbReference>
<dbReference type="PANTHER" id="PTHR43788:SF6">
    <property type="entry name" value="DNA HELICASE B"/>
    <property type="match status" value="1"/>
</dbReference>
<dbReference type="SUPFAM" id="SSF52540">
    <property type="entry name" value="P-loop containing nucleoside triphosphate hydrolases"/>
    <property type="match status" value="1"/>
</dbReference>
<dbReference type="InterPro" id="IPR003593">
    <property type="entry name" value="AAA+_ATPase"/>
</dbReference>
<organism evidence="4 5">
    <name type="scientific">Mycoplasmopsis arginini</name>
    <name type="common">Mycoplasma arginini</name>
    <dbReference type="NCBI Taxonomy" id="2094"/>
    <lineage>
        <taxon>Bacteria</taxon>
        <taxon>Bacillati</taxon>
        <taxon>Mycoplasmatota</taxon>
        <taxon>Mycoplasmoidales</taxon>
        <taxon>Metamycoplasmataceae</taxon>
        <taxon>Mycoplasmopsis</taxon>
    </lineage>
</organism>
<evidence type="ECO:0000256" key="2">
    <source>
        <dbReference type="ARBA" id="ARBA00022840"/>
    </source>
</evidence>
<dbReference type="InterPro" id="IPR027417">
    <property type="entry name" value="P-loop_NTPase"/>
</dbReference>
<dbReference type="GO" id="GO:0017116">
    <property type="term" value="F:single-stranded DNA helicase activity"/>
    <property type="evidence" value="ECO:0007669"/>
    <property type="project" value="TreeGrafter"/>
</dbReference>
<dbReference type="Pfam" id="PF13245">
    <property type="entry name" value="AAA_19"/>
    <property type="match status" value="1"/>
</dbReference>
<sequence length="759" mass="88832">MKRQHSQVIGIFEKRLWQSKDRRTLIVAFRVLENDKNNPVNVNLYNSISITIKDNLFEELKIQAYDKTYEITIYKNDSSKYSDSYLINYDYPLKIVQSEITSNESLNYINRVIKLPIFKDVENIKTNILIKELGENIFQRIYDSKKMFGPDFGIEEEKWNQFVKIVKDNYQYIVDMTHLFKINVSYSGCKLILNKFDSLKSFLNEYFDSLYDFYFDIDEDEKIKLSDIDKIVKEYNPTSLFQKNSTYLYSVLEDYFFNSGNTRIKKEDCYKILLEYSKEENLVTNIDHFYDAINLLLEKRLLVELEYNDGSYYTTRDTIYMEEYILKRLANLKKKEKSKANIIFSIPSKFDDNQAKAIKAALTKDLVLITGNPGTGKTLITNEIIDQLLDNYHEEDVAILTPTGRATININANQERKRAQTIHSFLWWDQDTNRYFVNENAPSDVSILIIDEFSMVPLGLFYKLLKGISKYTLEKIILVGDKDQLPAIGSGYLIKDFIENDIFDTILLKKIYRQAGNYEIVNDALKINDGLFPEFSSKNSQFYPTKRKDLKYKIIDKIEELLAKGYDKKEIAVLSPMYKHETGIDELNEVLSTYFREKEKPELATYRDRILALNDKIINLNNDSKLKVFNGEIGYISKFIYSTDSKKEKKLTHVTVDFDGSDNKSVTYSRNSFLENTYPAYCTSVHKYQGSECKAVIVVLFSEAKRLISKKLIYTAITRAKEYSVIVGEKEALEFGINNDNDSNRITNIRYLWQKKYNK</sequence>
<dbReference type="RefSeq" id="WP_004416389.1">
    <property type="nucleotide sequence ID" value="NZ_AP014657.1"/>
</dbReference>
<gene>
    <name evidence="4" type="ORF">DCBHLPFO_00093</name>
</gene>
<comment type="caution">
    <text evidence="4">The sequence shown here is derived from an EMBL/GenBank/DDBJ whole genome shotgun (WGS) entry which is preliminary data.</text>
</comment>
<dbReference type="InterPro" id="IPR041451">
    <property type="entry name" value="RecD2_SH13"/>
</dbReference>
<proteinExistence type="predicted"/>
<dbReference type="GO" id="GO:0005524">
    <property type="term" value="F:ATP binding"/>
    <property type="evidence" value="ECO:0007669"/>
    <property type="project" value="UniProtKB-KW"/>
</dbReference>
<dbReference type="GO" id="GO:0009338">
    <property type="term" value="C:exodeoxyribonuclease V complex"/>
    <property type="evidence" value="ECO:0007669"/>
    <property type="project" value="TreeGrafter"/>
</dbReference>
<dbReference type="Gene3D" id="2.30.30.940">
    <property type="match status" value="1"/>
</dbReference>
<dbReference type="AlphaFoldDB" id="A0AA43QZE1"/>
<dbReference type="PANTHER" id="PTHR43788">
    <property type="entry name" value="DNA2/NAM7 HELICASE FAMILY MEMBER"/>
    <property type="match status" value="1"/>
</dbReference>
<dbReference type="GeneID" id="80703545"/>
<evidence type="ECO:0000256" key="1">
    <source>
        <dbReference type="ARBA" id="ARBA00022741"/>
    </source>
</evidence>
<dbReference type="EMBL" id="JAPFAR010000001">
    <property type="protein sequence ID" value="MDI3349320.1"/>
    <property type="molecule type" value="Genomic_DNA"/>
</dbReference>
<dbReference type="Pfam" id="PF18335">
    <property type="entry name" value="SH3_13"/>
    <property type="match status" value="1"/>
</dbReference>
<dbReference type="SMART" id="SM00382">
    <property type="entry name" value="AAA"/>
    <property type="match status" value="1"/>
</dbReference>
<dbReference type="CDD" id="cd17933">
    <property type="entry name" value="DEXSc_RecD-like"/>
    <property type="match status" value="1"/>
</dbReference>
<protein>
    <submittedName>
        <fullName evidence="4">AAA family ATPase</fullName>
    </submittedName>
</protein>
<dbReference type="InterPro" id="IPR027785">
    <property type="entry name" value="UvrD-like_helicase_C"/>
</dbReference>
<keyword evidence="1" id="KW-0547">Nucleotide-binding</keyword>
<dbReference type="KEGG" id="marg:MARG145_0539"/>
<dbReference type="InterPro" id="IPR050534">
    <property type="entry name" value="Coronavir_polyprotein_1ab"/>
</dbReference>
<keyword evidence="2" id="KW-0067">ATP-binding</keyword>
<evidence type="ECO:0000313" key="5">
    <source>
        <dbReference type="Proteomes" id="UP001162175"/>
    </source>
</evidence>
<accession>A0AA43QZE1</accession>
<evidence type="ECO:0000259" key="3">
    <source>
        <dbReference type="SMART" id="SM00382"/>
    </source>
</evidence>
<evidence type="ECO:0000313" key="4">
    <source>
        <dbReference type="EMBL" id="MDI3349320.1"/>
    </source>
</evidence>
<dbReference type="Proteomes" id="UP001162175">
    <property type="component" value="Unassembled WGS sequence"/>
</dbReference>
<dbReference type="CDD" id="cd18809">
    <property type="entry name" value="SF1_C_RecD"/>
    <property type="match status" value="1"/>
</dbReference>
<reference evidence="4" key="1">
    <citation type="submission" date="2022-11" db="EMBL/GenBank/DDBJ databases">
        <title>Draft genome of Mycoplasma arginini isolated from fly.</title>
        <authorList>
            <person name="Severgnini M."/>
            <person name="Gioia G."/>
            <person name="Cremonesi P."/>
            <person name="Moroni P."/>
            <person name="Addis M.F."/>
            <person name="Castiglioni B."/>
        </authorList>
    </citation>
    <scope>NUCLEOTIDE SEQUENCE</scope>
    <source>
        <strain evidence="4">QMP CG1-1632</strain>
    </source>
</reference>